<accession>A0A914QQ87</accession>
<keyword evidence="3" id="KW-1185">Reference proteome</keyword>
<evidence type="ECO:0000313" key="4">
    <source>
        <dbReference type="WBParaSite" id="PDA_v2.g29537.t1"/>
    </source>
</evidence>
<evidence type="ECO:0000256" key="1">
    <source>
        <dbReference type="SAM" id="MobiDB-lite"/>
    </source>
</evidence>
<evidence type="ECO:0000259" key="2">
    <source>
        <dbReference type="Pfam" id="PF12583"/>
    </source>
</evidence>
<dbReference type="Proteomes" id="UP000887578">
    <property type="component" value="Unplaced"/>
</dbReference>
<dbReference type="WBParaSite" id="PDA_v2.g29537.t1">
    <property type="protein sequence ID" value="PDA_v2.g29537.t1"/>
    <property type="gene ID" value="PDA_v2.g29537"/>
</dbReference>
<dbReference type="InterPro" id="IPR022232">
    <property type="entry name" value="TPPII_C_art"/>
</dbReference>
<organism evidence="3 4">
    <name type="scientific">Panagrolaimus davidi</name>
    <dbReference type="NCBI Taxonomy" id="227884"/>
    <lineage>
        <taxon>Eukaryota</taxon>
        <taxon>Metazoa</taxon>
        <taxon>Ecdysozoa</taxon>
        <taxon>Nematoda</taxon>
        <taxon>Chromadorea</taxon>
        <taxon>Rhabditida</taxon>
        <taxon>Tylenchina</taxon>
        <taxon>Panagrolaimomorpha</taxon>
        <taxon>Panagrolaimoidea</taxon>
        <taxon>Panagrolaimidae</taxon>
        <taxon>Panagrolaimus</taxon>
    </lineage>
</organism>
<name>A0A914QQ87_9BILA</name>
<feature type="region of interest" description="Disordered" evidence="1">
    <location>
        <begin position="217"/>
        <end position="247"/>
    </location>
</feature>
<dbReference type="InterPro" id="IPR046939">
    <property type="entry name" value="TPPII_C_sf"/>
</dbReference>
<feature type="compositionally biased region" description="Basic and acidic residues" evidence="1">
    <location>
        <begin position="227"/>
        <end position="247"/>
    </location>
</feature>
<proteinExistence type="predicted"/>
<protein>
    <recommendedName>
        <fullName evidence="2">Tripeptidyl peptidase II C-terminal domain-containing protein</fullName>
    </recommendedName>
</protein>
<feature type="domain" description="Tripeptidyl peptidase II C-terminal" evidence="2">
    <location>
        <begin position="3"/>
        <end position="48"/>
    </location>
</feature>
<reference evidence="4" key="1">
    <citation type="submission" date="2022-11" db="UniProtKB">
        <authorList>
            <consortium name="WormBaseParasite"/>
        </authorList>
    </citation>
    <scope>IDENTIFICATION</scope>
</reference>
<dbReference type="AlphaFoldDB" id="A0A914QQ87"/>
<feature type="region of interest" description="Disordered" evidence="1">
    <location>
        <begin position="182"/>
        <end position="205"/>
    </location>
</feature>
<dbReference type="Pfam" id="PF12583">
    <property type="entry name" value="TPPII_C"/>
    <property type="match status" value="1"/>
</dbReference>
<dbReference type="Gene3D" id="1.25.40.710">
    <property type="match status" value="1"/>
</dbReference>
<feature type="compositionally biased region" description="Basic and acidic residues" evidence="1">
    <location>
        <begin position="182"/>
        <end position="201"/>
    </location>
</feature>
<evidence type="ECO:0000313" key="3">
    <source>
        <dbReference type="Proteomes" id="UP000887578"/>
    </source>
</evidence>
<sequence>MRAIRDIKISYITKETNSTKAAAIFEKLSNEFPKHLPIFSAEIERLSKLKDFSKLKKAVEKLLEISESNKVAEFFGVKSEFSEENLRKKEIMEKKKVAIINGLFLQANLALDLFLKSTTKEIPDIFRNGFDPRKESTVVKVGENLNKSKETDLAEIETKGLKGIIESSDSYSSDITSKIEKHNEISKMENPKNDSEEKIDSDNSDESLVKIESLNSESNAKSKIQKSKNDDSEIDKSASKNDETESVKITEEEIESVFRDYMLFADSSTENAKIIIAKYSVVHERFGTALLKLKEIITDKTTSADYLSTEKVIIQVSLIT</sequence>